<evidence type="ECO:0000256" key="3">
    <source>
        <dbReference type="ARBA" id="ARBA00022449"/>
    </source>
</evidence>
<evidence type="ECO:0000256" key="10">
    <source>
        <dbReference type="ARBA" id="ARBA00023201"/>
    </source>
</evidence>
<keyword evidence="7" id="KW-0915">Sodium</keyword>
<evidence type="ECO:0000256" key="5">
    <source>
        <dbReference type="ARBA" id="ARBA00022989"/>
    </source>
</evidence>
<reference evidence="16 17" key="1">
    <citation type="submission" date="2024-02" db="EMBL/GenBank/DDBJ databases">
        <authorList>
            <person name="Chen Y."/>
            <person name="Shah S."/>
            <person name="Dougan E. K."/>
            <person name="Thang M."/>
            <person name="Chan C."/>
        </authorList>
    </citation>
    <scope>NUCLEOTIDE SEQUENCE [LARGE SCALE GENOMIC DNA]</scope>
</reference>
<evidence type="ECO:0000313" key="17">
    <source>
        <dbReference type="Proteomes" id="UP001642464"/>
    </source>
</evidence>
<feature type="transmembrane region" description="Helical" evidence="14">
    <location>
        <begin position="446"/>
        <end position="465"/>
    </location>
</feature>
<dbReference type="Gene3D" id="6.10.140.1330">
    <property type="match status" value="1"/>
</dbReference>
<dbReference type="Pfam" id="PF00999">
    <property type="entry name" value="Na_H_Exchanger"/>
    <property type="match status" value="1"/>
</dbReference>
<evidence type="ECO:0000256" key="6">
    <source>
        <dbReference type="ARBA" id="ARBA00023034"/>
    </source>
</evidence>
<sequence length="682" mass="73666">MVTVLPVPCEILQDAAHAQVVAWDERFHVSAEADAVVNAQAQSSAFGARDATGVEAVKDVMPTEMSSFEELLHQADAAVASSQPLQVLDFGCGDGRYLRQFLRSAEGLHPRRLLRVVAYEVSAEALRSFHLQAQREGLEAQAQELRVSAARGETNVIRQVIEKDNKLTPEEVHQATEEVLHEGSGMLIFAAASMMFALLIGNILHEFEVSFISESMVIILIGYVLGIILPTRGGSVVSWAIGDVGVEEEGLAMAGVLNLFLLPIIIFEAGWSMNHRAFVDLMLTILTFAVLGTLISMVVVGLLINATCDVHGVCSVRAAFTYAALISAVDPVATLATYAHLQVDPLLNICVFGESVVNDAVAIVLFRVLNTGGLFTDTSFNVVSGRIASQTSLLLFGSVGLGVLLGFMLMLITKVSRLTHSTSNCVLFMFLSSFFIYSFAERACGMSGIITVLFGAMFASAFAKYQFSSEVTMFCAFTLKQAATLADMVVFLMVGITAVYCDVEGLVLGLLVCAFCLVGRAAAVFPLALLTNLCKEMYRRGQPPEKKLTLDWRKIFMMWHAGLRGGIALVLTLELGPWVDQEKPGTKDRLRNATVLVIVVSSVGRFGVSSLARWLRWPMQIGGLQGASFGTGPSSVLAKSMFVDPWLGPSLELLAEVAKFQRSAYLGDGAGTLLLHRCPITI</sequence>
<dbReference type="InterPro" id="IPR004709">
    <property type="entry name" value="NaH_exchanger"/>
</dbReference>
<gene>
    <name evidence="16" type="ORF">SCF082_LOCUS40418</name>
</gene>
<feature type="transmembrane region" description="Helical" evidence="14">
    <location>
        <begin position="555"/>
        <end position="573"/>
    </location>
</feature>
<feature type="transmembrane region" description="Helical" evidence="14">
    <location>
        <begin position="319"/>
        <end position="339"/>
    </location>
</feature>
<keyword evidence="2" id="KW-0813">Transport</keyword>
<evidence type="ECO:0000256" key="1">
    <source>
        <dbReference type="ARBA" id="ARBA00004653"/>
    </source>
</evidence>
<feature type="transmembrane region" description="Helical" evidence="14">
    <location>
        <begin position="477"/>
        <end position="500"/>
    </location>
</feature>
<keyword evidence="17" id="KW-1185">Reference proteome</keyword>
<comment type="subcellular location">
    <subcellularLocation>
        <location evidence="1">Golgi apparatus membrane</location>
        <topology evidence="1">Multi-pass membrane protein</topology>
    </subcellularLocation>
</comment>
<keyword evidence="3" id="KW-0050">Antiport</keyword>
<feature type="transmembrane region" description="Helical" evidence="14">
    <location>
        <begin position="211"/>
        <end position="231"/>
    </location>
</feature>
<evidence type="ECO:0000256" key="8">
    <source>
        <dbReference type="ARBA" id="ARBA00023065"/>
    </source>
</evidence>
<dbReference type="Proteomes" id="UP001642464">
    <property type="component" value="Unassembled WGS sequence"/>
</dbReference>
<evidence type="ECO:0000256" key="12">
    <source>
        <dbReference type="ARBA" id="ARBA00042291"/>
    </source>
</evidence>
<dbReference type="PANTHER" id="PTHR10110">
    <property type="entry name" value="SODIUM/HYDROGEN EXCHANGER"/>
    <property type="match status" value="1"/>
</dbReference>
<keyword evidence="8" id="KW-0406">Ion transport</keyword>
<keyword evidence="10" id="KW-0739">Sodium transport</keyword>
<evidence type="ECO:0000313" key="16">
    <source>
        <dbReference type="EMBL" id="CAK9085315.1"/>
    </source>
</evidence>
<dbReference type="InterPro" id="IPR018422">
    <property type="entry name" value="Cation/H_exchanger_CPA1"/>
</dbReference>
<comment type="caution">
    <text evidence="16">The sequence shown here is derived from an EMBL/GenBank/DDBJ whole genome shotgun (WGS) entry which is preliminary data.</text>
</comment>
<accession>A0ABP0QCY1</accession>
<protein>
    <recommendedName>
        <fullName evidence="11">Sodium/hydrogen exchanger 8</fullName>
    </recommendedName>
    <alternativeName>
        <fullName evidence="12">Na(+)/H(+) exchanger 8</fullName>
    </alternativeName>
    <alternativeName>
        <fullName evidence="13">Solute carrier family 9 member 8</fullName>
    </alternativeName>
</protein>
<feature type="transmembrane region" description="Helical" evidence="14">
    <location>
        <begin position="186"/>
        <end position="204"/>
    </location>
</feature>
<keyword evidence="6" id="KW-0333">Golgi apparatus</keyword>
<evidence type="ECO:0000256" key="4">
    <source>
        <dbReference type="ARBA" id="ARBA00022692"/>
    </source>
</evidence>
<dbReference type="Gene3D" id="3.40.50.150">
    <property type="entry name" value="Vaccinia Virus protein VP39"/>
    <property type="match status" value="1"/>
</dbReference>
<evidence type="ECO:0000256" key="7">
    <source>
        <dbReference type="ARBA" id="ARBA00023053"/>
    </source>
</evidence>
<evidence type="ECO:0000256" key="9">
    <source>
        <dbReference type="ARBA" id="ARBA00023136"/>
    </source>
</evidence>
<feature type="transmembrane region" description="Helical" evidence="14">
    <location>
        <begin position="346"/>
        <end position="369"/>
    </location>
</feature>
<proteinExistence type="predicted"/>
<dbReference type="PANTHER" id="PTHR10110:SF191">
    <property type="entry name" value="SODIUM_HYDROGEN EXCHANGER 8"/>
    <property type="match status" value="1"/>
</dbReference>
<feature type="transmembrane region" description="Helical" evidence="14">
    <location>
        <begin position="506"/>
        <end position="534"/>
    </location>
</feature>
<name>A0ABP0QCY1_9DINO</name>
<evidence type="ECO:0000256" key="2">
    <source>
        <dbReference type="ARBA" id="ARBA00022448"/>
    </source>
</evidence>
<evidence type="ECO:0000256" key="11">
    <source>
        <dbReference type="ARBA" id="ARBA00040570"/>
    </source>
</evidence>
<evidence type="ECO:0000256" key="13">
    <source>
        <dbReference type="ARBA" id="ARBA00042692"/>
    </source>
</evidence>
<evidence type="ECO:0000259" key="15">
    <source>
        <dbReference type="Pfam" id="PF00999"/>
    </source>
</evidence>
<keyword evidence="9 14" id="KW-0472">Membrane</keyword>
<feature type="transmembrane region" description="Helical" evidence="14">
    <location>
        <begin position="389"/>
        <end position="412"/>
    </location>
</feature>
<feature type="transmembrane region" description="Helical" evidence="14">
    <location>
        <begin position="593"/>
        <end position="615"/>
    </location>
</feature>
<keyword evidence="5 14" id="KW-1133">Transmembrane helix</keyword>
<keyword evidence="4 14" id="KW-0812">Transmembrane</keyword>
<dbReference type="PRINTS" id="PR01084">
    <property type="entry name" value="NAHEXCHNGR"/>
</dbReference>
<feature type="domain" description="Cation/H+ exchanger transmembrane" evidence="15">
    <location>
        <begin position="198"/>
        <end position="603"/>
    </location>
</feature>
<feature type="transmembrane region" description="Helical" evidence="14">
    <location>
        <begin position="424"/>
        <end position="440"/>
    </location>
</feature>
<dbReference type="EMBL" id="CAXAMM010039274">
    <property type="protein sequence ID" value="CAK9085315.1"/>
    <property type="molecule type" value="Genomic_DNA"/>
</dbReference>
<feature type="transmembrane region" description="Helical" evidence="14">
    <location>
        <begin position="283"/>
        <end position="307"/>
    </location>
</feature>
<organism evidence="16 17">
    <name type="scientific">Durusdinium trenchii</name>
    <dbReference type="NCBI Taxonomy" id="1381693"/>
    <lineage>
        <taxon>Eukaryota</taxon>
        <taxon>Sar</taxon>
        <taxon>Alveolata</taxon>
        <taxon>Dinophyceae</taxon>
        <taxon>Suessiales</taxon>
        <taxon>Symbiodiniaceae</taxon>
        <taxon>Durusdinium</taxon>
    </lineage>
</organism>
<evidence type="ECO:0000256" key="14">
    <source>
        <dbReference type="SAM" id="Phobius"/>
    </source>
</evidence>
<dbReference type="InterPro" id="IPR029063">
    <property type="entry name" value="SAM-dependent_MTases_sf"/>
</dbReference>
<dbReference type="InterPro" id="IPR006153">
    <property type="entry name" value="Cation/H_exchanger_TM"/>
</dbReference>
<feature type="transmembrane region" description="Helical" evidence="14">
    <location>
        <begin position="251"/>
        <end position="271"/>
    </location>
</feature>
<dbReference type="SUPFAM" id="SSF53335">
    <property type="entry name" value="S-adenosyl-L-methionine-dependent methyltransferases"/>
    <property type="match status" value="1"/>
</dbReference>